<comment type="caution">
    <text evidence="3">The sequence shown here is derived from an EMBL/GenBank/DDBJ whole genome shotgun (WGS) entry which is preliminary data.</text>
</comment>
<dbReference type="Proteomes" id="UP000827092">
    <property type="component" value="Unassembled WGS sequence"/>
</dbReference>
<organism evidence="3 4">
    <name type="scientific">Oedothorax gibbosus</name>
    <dbReference type="NCBI Taxonomy" id="931172"/>
    <lineage>
        <taxon>Eukaryota</taxon>
        <taxon>Metazoa</taxon>
        <taxon>Ecdysozoa</taxon>
        <taxon>Arthropoda</taxon>
        <taxon>Chelicerata</taxon>
        <taxon>Arachnida</taxon>
        <taxon>Araneae</taxon>
        <taxon>Araneomorphae</taxon>
        <taxon>Entelegynae</taxon>
        <taxon>Araneoidea</taxon>
        <taxon>Linyphiidae</taxon>
        <taxon>Erigoninae</taxon>
        <taxon>Oedothorax</taxon>
    </lineage>
</organism>
<keyword evidence="4" id="KW-1185">Reference proteome</keyword>
<evidence type="ECO:0000256" key="1">
    <source>
        <dbReference type="SAM" id="MobiDB-lite"/>
    </source>
</evidence>
<feature type="region of interest" description="Disordered" evidence="1">
    <location>
        <begin position="42"/>
        <end position="81"/>
    </location>
</feature>
<evidence type="ECO:0000313" key="3">
    <source>
        <dbReference type="EMBL" id="KAG8172474.1"/>
    </source>
</evidence>
<evidence type="ECO:0000256" key="2">
    <source>
        <dbReference type="SAM" id="Phobius"/>
    </source>
</evidence>
<dbReference type="AlphaFoldDB" id="A0AAV6TKU1"/>
<proteinExistence type="predicted"/>
<feature type="transmembrane region" description="Helical" evidence="2">
    <location>
        <begin position="14"/>
        <end position="35"/>
    </location>
</feature>
<protein>
    <submittedName>
        <fullName evidence="3">Uncharacterized protein</fullName>
    </submittedName>
</protein>
<gene>
    <name evidence="3" type="ORF">JTE90_021683</name>
</gene>
<name>A0AAV6TKU1_9ARAC</name>
<keyword evidence="2" id="KW-0472">Membrane</keyword>
<sequence>MTNHQQFFNRRKSFIVKAVLILPITWLVITSLLSFNEKMNESLMDPANAPPNNLGDDIGDLGRKPRQSAEEEQPKAGLKALDAPKADNIRLQIFT</sequence>
<accession>A0AAV6TKU1</accession>
<evidence type="ECO:0000313" key="4">
    <source>
        <dbReference type="Proteomes" id="UP000827092"/>
    </source>
</evidence>
<keyword evidence="2" id="KW-1133">Transmembrane helix</keyword>
<keyword evidence="2" id="KW-0812">Transmembrane</keyword>
<reference evidence="3 4" key="1">
    <citation type="journal article" date="2022" name="Nat. Ecol. Evol.">
        <title>A masculinizing supergene underlies an exaggerated male reproductive morph in a spider.</title>
        <authorList>
            <person name="Hendrickx F."/>
            <person name="De Corte Z."/>
            <person name="Sonet G."/>
            <person name="Van Belleghem S.M."/>
            <person name="Kostlbacher S."/>
            <person name="Vangestel C."/>
        </authorList>
    </citation>
    <scope>NUCLEOTIDE SEQUENCE [LARGE SCALE GENOMIC DNA]</scope>
    <source>
        <strain evidence="3">W744_W776</strain>
    </source>
</reference>
<feature type="compositionally biased region" description="Basic and acidic residues" evidence="1">
    <location>
        <begin position="60"/>
        <end position="74"/>
    </location>
</feature>
<dbReference type="EMBL" id="JAFNEN010002674">
    <property type="protein sequence ID" value="KAG8172474.1"/>
    <property type="molecule type" value="Genomic_DNA"/>
</dbReference>